<name>A0A544T6A1_9BACI</name>
<dbReference type="Proteomes" id="UP000318937">
    <property type="component" value="Unassembled WGS sequence"/>
</dbReference>
<dbReference type="Gene3D" id="1.20.120.450">
    <property type="entry name" value="dinb family like domain"/>
    <property type="match status" value="1"/>
</dbReference>
<dbReference type="EMBL" id="VDGG01000025">
    <property type="protein sequence ID" value="TQR12959.1"/>
    <property type="molecule type" value="Genomic_DNA"/>
</dbReference>
<organism evidence="2 3">
    <name type="scientific">Psychrobacillus soli</name>
    <dbReference type="NCBI Taxonomy" id="1543965"/>
    <lineage>
        <taxon>Bacteria</taxon>
        <taxon>Bacillati</taxon>
        <taxon>Bacillota</taxon>
        <taxon>Bacilli</taxon>
        <taxon>Bacillales</taxon>
        <taxon>Bacillaceae</taxon>
        <taxon>Psychrobacillus</taxon>
    </lineage>
</organism>
<reference evidence="2 3" key="1">
    <citation type="submission" date="2019-05" db="EMBL/GenBank/DDBJ databases">
        <title>Psychrobacillus vulpis sp. nov., a new species isolated from feces of a red fox that inhabits in The Tablas de Daimiel Natural Park, Albacete, Spain.</title>
        <authorList>
            <person name="Rodriguez M."/>
            <person name="Reina J.C."/>
            <person name="Bejar V."/>
            <person name="Llamas I."/>
        </authorList>
    </citation>
    <scope>NUCLEOTIDE SEQUENCE [LARGE SCALE GENOMIC DNA]</scope>
    <source>
        <strain evidence="2 3">NHI-2</strain>
    </source>
</reference>
<dbReference type="AlphaFoldDB" id="A0A544T6A1"/>
<dbReference type="OrthoDB" id="2427314at2"/>
<dbReference type="SUPFAM" id="SSF109854">
    <property type="entry name" value="DinB/YfiT-like putative metalloenzymes"/>
    <property type="match status" value="1"/>
</dbReference>
<sequence length="154" mass="18032">MYRETVLHQIEVAVKTIIEIIEKLEEADLQKRPTSNKQSIGELLEHIAVICEADWHISNGATKEEMENYYSAISYKTLGALKKGLLTNFNALESNVRQLSEEELKRETTSYWGLTYTKFEWLLEILAHLYHHRGQLHAMLVHCYHKDPKILMFE</sequence>
<accession>A0A544T6A1</accession>
<gene>
    <name evidence="2" type="ORF">FG383_12925</name>
</gene>
<feature type="domain" description="DinB-like" evidence="1">
    <location>
        <begin position="13"/>
        <end position="136"/>
    </location>
</feature>
<dbReference type="RefSeq" id="WP_142607806.1">
    <property type="nucleotide sequence ID" value="NZ_VDGG01000025.1"/>
</dbReference>
<dbReference type="Pfam" id="PF12867">
    <property type="entry name" value="DinB_2"/>
    <property type="match status" value="1"/>
</dbReference>
<evidence type="ECO:0000313" key="2">
    <source>
        <dbReference type="EMBL" id="TQR12959.1"/>
    </source>
</evidence>
<evidence type="ECO:0000259" key="1">
    <source>
        <dbReference type="Pfam" id="PF12867"/>
    </source>
</evidence>
<dbReference type="InterPro" id="IPR034660">
    <property type="entry name" value="DinB/YfiT-like"/>
</dbReference>
<protein>
    <submittedName>
        <fullName evidence="2">DinB family protein</fullName>
    </submittedName>
</protein>
<dbReference type="InterPro" id="IPR024775">
    <property type="entry name" value="DinB-like"/>
</dbReference>
<proteinExistence type="predicted"/>
<evidence type="ECO:0000313" key="3">
    <source>
        <dbReference type="Proteomes" id="UP000318937"/>
    </source>
</evidence>
<comment type="caution">
    <text evidence="2">The sequence shown here is derived from an EMBL/GenBank/DDBJ whole genome shotgun (WGS) entry which is preliminary data.</text>
</comment>
<keyword evidence="3" id="KW-1185">Reference proteome</keyword>